<feature type="domain" description="BTB" evidence="8">
    <location>
        <begin position="67"/>
        <end position="134"/>
    </location>
</feature>
<dbReference type="Pfam" id="PF24681">
    <property type="entry name" value="Kelch_KLHDC2_KLHL20_DRC7"/>
    <property type="match status" value="1"/>
</dbReference>
<keyword evidence="5" id="KW-0833">Ubl conjugation pathway</keyword>
<dbReference type="InterPro" id="IPR015915">
    <property type="entry name" value="Kelch-typ_b-propeller"/>
</dbReference>
<comment type="pathway">
    <text evidence="1">Protein modification; protein ubiquitination.</text>
</comment>
<evidence type="ECO:0000256" key="7">
    <source>
        <dbReference type="ARBA" id="ARBA00043912"/>
    </source>
</evidence>
<dbReference type="Pfam" id="PF00651">
    <property type="entry name" value="BTB"/>
    <property type="match status" value="1"/>
</dbReference>
<dbReference type="OrthoDB" id="19132at2759"/>
<dbReference type="Gene3D" id="1.25.40.420">
    <property type="match status" value="1"/>
</dbReference>
<dbReference type="InterPro" id="IPR006652">
    <property type="entry name" value="Kelch_1"/>
</dbReference>
<reference evidence="10" key="1">
    <citation type="submission" date="2010-06" db="EMBL/GenBank/DDBJ databases">
        <authorList>
            <person name="Jiang H."/>
            <person name="Abraham K."/>
            <person name="Ali S."/>
            <person name="Alsbrooks S.L."/>
            <person name="Anim B.N."/>
            <person name="Anosike U.S."/>
            <person name="Attaway T."/>
            <person name="Bandaranaike D.P."/>
            <person name="Battles P.K."/>
            <person name="Bell S.N."/>
            <person name="Bell A.V."/>
            <person name="Beltran B."/>
            <person name="Bickham C."/>
            <person name="Bustamante Y."/>
            <person name="Caleb T."/>
            <person name="Canada A."/>
            <person name="Cardenas V."/>
            <person name="Carter K."/>
            <person name="Chacko J."/>
            <person name="Chandrabose M.N."/>
            <person name="Chavez D."/>
            <person name="Chavez A."/>
            <person name="Chen L."/>
            <person name="Chu H.-S."/>
            <person name="Claassen K.J."/>
            <person name="Cockrell R."/>
            <person name="Collins M."/>
            <person name="Cooper J.A."/>
            <person name="Cree A."/>
            <person name="Curry S.M."/>
            <person name="Da Y."/>
            <person name="Dao M.D."/>
            <person name="Das B."/>
            <person name="Davila M.-L."/>
            <person name="Davy-Carroll L."/>
            <person name="Denson S."/>
            <person name="Dinh H."/>
            <person name="Ebong V.E."/>
            <person name="Edwards J.R."/>
            <person name="Egan A."/>
            <person name="El-Daye J."/>
            <person name="Escobedo L."/>
            <person name="Fernandez S."/>
            <person name="Fernando P.R."/>
            <person name="Flagg N."/>
            <person name="Forbes L.D."/>
            <person name="Fowler R.G."/>
            <person name="Fu Q."/>
            <person name="Gabisi R.A."/>
            <person name="Ganer J."/>
            <person name="Garbino Pronczuk A."/>
            <person name="Garcia R.M."/>
            <person name="Garner T."/>
            <person name="Garrett T.E."/>
            <person name="Gonzalez D.A."/>
            <person name="Hamid H."/>
            <person name="Hawkins E.S."/>
            <person name="Hirani K."/>
            <person name="Hogues M.E."/>
            <person name="Hollins B."/>
            <person name="Hsiao C.-H."/>
            <person name="Jabil R."/>
            <person name="James M.L."/>
            <person name="Jhangiani S.N."/>
            <person name="Johnson B."/>
            <person name="Johnson Q."/>
            <person name="Joshi V."/>
            <person name="Kalu J.B."/>
            <person name="Kam C."/>
            <person name="Kashfia A."/>
            <person name="Keebler J."/>
            <person name="Kisamo H."/>
            <person name="Kovar C.L."/>
            <person name="Lago L.A."/>
            <person name="Lai C.-Y."/>
            <person name="Laidlaw J."/>
            <person name="Lara F."/>
            <person name="Le T.-K."/>
            <person name="Lee S.L."/>
            <person name="Legall F.H."/>
            <person name="Lemon S.J."/>
            <person name="Lewis L.R."/>
            <person name="Li B."/>
            <person name="Liu Y."/>
            <person name="Liu Y.-S."/>
            <person name="Lopez J."/>
            <person name="Lozado R.J."/>
            <person name="Lu J."/>
            <person name="Madu R.C."/>
            <person name="Maheshwari M."/>
            <person name="Maheshwari R."/>
            <person name="Malloy K."/>
            <person name="Martinez E."/>
            <person name="Mathew T."/>
            <person name="Mercado I.C."/>
            <person name="Mercado C."/>
            <person name="Meyer B."/>
            <person name="Montgomery K."/>
            <person name="Morgan M.B."/>
            <person name="Munidasa M."/>
            <person name="Nazareth L.V."/>
            <person name="Nelson J."/>
            <person name="Ng B.M."/>
            <person name="Nguyen N.B."/>
            <person name="Nguyen P.Q."/>
            <person name="Nguyen T."/>
            <person name="Obregon M."/>
            <person name="Okwuonu G.O."/>
            <person name="Onwere C.G."/>
            <person name="Orozco G."/>
            <person name="Parra A."/>
            <person name="Patel S."/>
            <person name="Patil S."/>
            <person name="Perez A."/>
            <person name="Perez Y."/>
            <person name="Pham C."/>
            <person name="Primus E.L."/>
            <person name="Pu L.-L."/>
            <person name="Puazo M."/>
            <person name="Qin X."/>
            <person name="Quiroz J.B."/>
            <person name="Reese J."/>
            <person name="Richards S."/>
            <person name="Rives C.M."/>
            <person name="Robberts R."/>
            <person name="Ruiz S.J."/>
            <person name="Ruiz M.J."/>
            <person name="Santibanez J."/>
            <person name="Schneider B.W."/>
            <person name="Sisson I."/>
            <person name="Smith M."/>
            <person name="Sodergren E."/>
            <person name="Song X.-Z."/>
            <person name="Song B.B."/>
            <person name="Summersgill H."/>
            <person name="Thelus R."/>
            <person name="Thornton R.D."/>
            <person name="Trejos Z.Y."/>
            <person name="Usmani K."/>
            <person name="Vattathil S."/>
            <person name="Villasana D."/>
            <person name="Walker D.L."/>
            <person name="Wang S."/>
            <person name="Wang K."/>
            <person name="White C.S."/>
            <person name="Williams A.C."/>
            <person name="Williamson J."/>
            <person name="Wilson K."/>
            <person name="Woghiren I.O."/>
            <person name="Woodworth J.R."/>
            <person name="Worley K.C."/>
            <person name="Wright R.A."/>
            <person name="Wu W."/>
            <person name="Young L."/>
            <person name="Zhang L."/>
            <person name="Zhang J."/>
            <person name="Zhu Y."/>
            <person name="Muzny D.M."/>
            <person name="Weinstock G."/>
            <person name="Gibbs R.A."/>
        </authorList>
    </citation>
    <scope>NUCLEOTIDE SEQUENCE [LARGE SCALE GENOMIC DNA]</scope>
    <source>
        <strain evidence="10">LSR1</strain>
    </source>
</reference>
<reference evidence="9" key="2">
    <citation type="submission" date="2022-06" db="UniProtKB">
        <authorList>
            <consortium name="EnsemblMetazoa"/>
        </authorList>
    </citation>
    <scope>IDENTIFICATION</scope>
</reference>
<keyword evidence="10" id="KW-1185">Reference proteome</keyword>
<keyword evidence="6" id="KW-0009">Actin-binding</keyword>
<dbReference type="Gene3D" id="3.30.710.10">
    <property type="entry name" value="Potassium Channel Kv1.1, Chain A"/>
    <property type="match status" value="1"/>
</dbReference>
<dbReference type="KEGG" id="api:100162213"/>
<evidence type="ECO:0000256" key="6">
    <source>
        <dbReference type="ARBA" id="ARBA00023203"/>
    </source>
</evidence>
<dbReference type="PROSITE" id="PS50097">
    <property type="entry name" value="BTB"/>
    <property type="match status" value="1"/>
</dbReference>
<dbReference type="AlphaFoldDB" id="A0A8R2D602"/>
<proteinExistence type="predicted"/>
<dbReference type="InterPro" id="IPR011705">
    <property type="entry name" value="BACK"/>
</dbReference>
<keyword evidence="4" id="KW-0677">Repeat</keyword>
<dbReference type="PIRSF" id="PIRSF037037">
    <property type="entry name" value="Kelch-like_protein_gigaxonin"/>
    <property type="match status" value="1"/>
</dbReference>
<protein>
    <recommendedName>
        <fullName evidence="2">Kelch-like protein diablo</fullName>
    </recommendedName>
</protein>
<dbReference type="GeneID" id="100162213"/>
<dbReference type="InterPro" id="IPR000210">
    <property type="entry name" value="BTB/POZ_dom"/>
</dbReference>
<dbReference type="GO" id="GO:0003779">
    <property type="term" value="F:actin binding"/>
    <property type="evidence" value="ECO:0007669"/>
    <property type="project" value="UniProtKB-KW"/>
</dbReference>
<dbReference type="SMART" id="SM00612">
    <property type="entry name" value="Kelch"/>
    <property type="match status" value="6"/>
</dbReference>
<sequence length="604" mass="68140">MCPVLSAKNHGVMSVKEMDTIQASSCENNLKEVLKSNECEPAHFKNNSHSVRILEDLQSLRKNEVLCDARFEADDGKIVIGHKNVLIAASPYFRAMFSSFDESNKDIIRIRELNSTTLQLLVDYIYTGEIMFTQENVQVLLLASNVLQLDFVNRACVEFLQKQLDVSNCIYIKKFADLHNCTELMSSSEAYIKQNFLEVIKGDEYLSLSCEDLGKLISCNDLAVPFEEKVFDCVIKWVRHDLDQRKNVLPQLMEHVRLPLLRPDILDNVVEEPLLNNCSKCRDYVFEAMRFHLKKSVQQFIMPKTISCTPRQFGGSQKVILMFNESDTFPKCYTEWYDPVTNIRENAPGINDCRRLAGLGVIRDKFVFAVSGISKSVFMLDVSLKSPSWVPMANMLVNRNRLGVGVLGDSIYAVGGLDDNSGLDSVEVFDVSIQKWQMVSSMSIKRITVGVGVLNNHLYAVGGYNSSEKNLKSVEYYDPTLDAWTAVTDMFVCRQGAGVGVLDGLMYAIGGYNGHEWLKSVEVYRPSDGVWTAVADMEICRFRPGVVALNGLLYVIGGEYDKSMKDTVEIYNPNSNTWTMERLSRNVGRIYSGVVVDRPPNFIN</sequence>
<dbReference type="InterPro" id="IPR011333">
    <property type="entry name" value="SKP1/BTB/POZ_sf"/>
</dbReference>
<dbReference type="RefSeq" id="XP_016662138.1">
    <property type="nucleotide sequence ID" value="XM_016806649.2"/>
</dbReference>
<dbReference type="Gene3D" id="2.120.10.80">
    <property type="entry name" value="Kelch-type beta propeller"/>
    <property type="match status" value="1"/>
</dbReference>
<evidence type="ECO:0000256" key="4">
    <source>
        <dbReference type="ARBA" id="ARBA00022737"/>
    </source>
</evidence>
<evidence type="ECO:0000259" key="8">
    <source>
        <dbReference type="PROSITE" id="PS50097"/>
    </source>
</evidence>
<evidence type="ECO:0000256" key="3">
    <source>
        <dbReference type="ARBA" id="ARBA00022441"/>
    </source>
</evidence>
<evidence type="ECO:0000256" key="2">
    <source>
        <dbReference type="ARBA" id="ARBA00013699"/>
    </source>
</evidence>
<dbReference type="Pfam" id="PF07707">
    <property type="entry name" value="BACK"/>
    <property type="match status" value="1"/>
</dbReference>
<keyword evidence="3" id="KW-0880">Kelch repeat</keyword>
<evidence type="ECO:0000256" key="5">
    <source>
        <dbReference type="ARBA" id="ARBA00022786"/>
    </source>
</evidence>
<evidence type="ECO:0000256" key="1">
    <source>
        <dbReference type="ARBA" id="ARBA00004906"/>
    </source>
</evidence>
<evidence type="ECO:0000313" key="10">
    <source>
        <dbReference type="Proteomes" id="UP000007819"/>
    </source>
</evidence>
<dbReference type="SMART" id="SM00225">
    <property type="entry name" value="BTB"/>
    <property type="match status" value="1"/>
</dbReference>
<dbReference type="InterPro" id="IPR017096">
    <property type="entry name" value="BTB-kelch_protein"/>
</dbReference>
<dbReference type="Proteomes" id="UP000007819">
    <property type="component" value="Chromosome X"/>
</dbReference>
<evidence type="ECO:0000313" key="9">
    <source>
        <dbReference type="EnsemblMetazoa" id="XP_016662138.1"/>
    </source>
</evidence>
<dbReference type="SMART" id="SM00875">
    <property type="entry name" value="BACK"/>
    <property type="match status" value="1"/>
</dbReference>
<dbReference type="SUPFAM" id="SSF54695">
    <property type="entry name" value="POZ domain"/>
    <property type="match status" value="1"/>
</dbReference>
<comment type="function">
    <text evidence="7">Probable substrate-specific adapter of an E3 ubiquitin-protein ligase complex which mediates the ubiquitination and subsequent proteasomal degradation of target proteins. May have a role in synapse differentiation and growth.</text>
</comment>
<dbReference type="FunFam" id="1.25.40.420:FF:000001">
    <property type="entry name" value="Kelch-like family member 12"/>
    <property type="match status" value="1"/>
</dbReference>
<dbReference type="PANTHER" id="PTHR24412">
    <property type="entry name" value="KELCH PROTEIN"/>
    <property type="match status" value="1"/>
</dbReference>
<dbReference type="SUPFAM" id="SSF117281">
    <property type="entry name" value="Kelch motif"/>
    <property type="match status" value="1"/>
</dbReference>
<dbReference type="EnsemblMetazoa" id="XM_016806649.2">
    <property type="protein sequence ID" value="XP_016662138.1"/>
    <property type="gene ID" value="LOC100162213"/>
</dbReference>
<organism evidence="9 10">
    <name type="scientific">Acyrthosiphon pisum</name>
    <name type="common">Pea aphid</name>
    <dbReference type="NCBI Taxonomy" id="7029"/>
    <lineage>
        <taxon>Eukaryota</taxon>
        <taxon>Metazoa</taxon>
        <taxon>Ecdysozoa</taxon>
        <taxon>Arthropoda</taxon>
        <taxon>Hexapoda</taxon>
        <taxon>Insecta</taxon>
        <taxon>Pterygota</taxon>
        <taxon>Neoptera</taxon>
        <taxon>Paraneoptera</taxon>
        <taxon>Hemiptera</taxon>
        <taxon>Sternorrhyncha</taxon>
        <taxon>Aphidomorpha</taxon>
        <taxon>Aphidoidea</taxon>
        <taxon>Aphididae</taxon>
        <taxon>Macrosiphini</taxon>
        <taxon>Acyrthosiphon</taxon>
    </lineage>
</organism>
<dbReference type="PANTHER" id="PTHR24412:SF466">
    <property type="entry name" value="RING CANAL KELCH PROTEIN"/>
    <property type="match status" value="1"/>
</dbReference>
<name>A0A8R2D602_ACYPI</name>
<accession>A0A8R2D602</accession>